<comment type="similarity">
    <text evidence="3">In the C-terminal section; belongs to the TRAFAC class myosin-kinesin ATPase superfamily. Myosin family.</text>
</comment>
<feature type="compositionally biased region" description="Acidic residues" evidence="25">
    <location>
        <begin position="1302"/>
        <end position="1315"/>
    </location>
</feature>
<evidence type="ECO:0000256" key="21">
    <source>
        <dbReference type="ARBA" id="ARBA00048679"/>
    </source>
</evidence>
<proteinExistence type="inferred from homology"/>
<keyword evidence="13 23" id="KW-0067">ATP-binding</keyword>
<dbReference type="Gene3D" id="1.20.5.4820">
    <property type="match status" value="1"/>
</dbReference>
<evidence type="ECO:0000256" key="4">
    <source>
        <dbReference type="ARBA" id="ARBA00012513"/>
    </source>
</evidence>
<dbReference type="InterPro" id="IPR036083">
    <property type="entry name" value="MYSc_Myo3"/>
</dbReference>
<evidence type="ECO:0000256" key="15">
    <source>
        <dbReference type="ARBA" id="ARBA00023175"/>
    </source>
</evidence>
<feature type="compositionally biased region" description="Basic residues" evidence="25">
    <location>
        <begin position="1327"/>
        <end position="1336"/>
    </location>
</feature>
<evidence type="ECO:0000256" key="5">
    <source>
        <dbReference type="ARBA" id="ARBA00022490"/>
    </source>
</evidence>
<keyword evidence="11 23" id="KW-0547">Nucleotide-binding</keyword>
<dbReference type="InterPro" id="IPR027417">
    <property type="entry name" value="P-loop_NTPase"/>
</dbReference>
<keyword evidence="7" id="KW-0716">Sensory transduction</keyword>
<keyword evidence="15 23" id="KW-0505">Motor protein</keyword>
<comment type="catalytic activity">
    <reaction evidence="21">
        <text>L-seryl-[protein] + ATP = O-phospho-L-seryl-[protein] + ADP + H(+)</text>
        <dbReference type="Rhea" id="RHEA:17989"/>
        <dbReference type="Rhea" id="RHEA-COMP:9863"/>
        <dbReference type="Rhea" id="RHEA-COMP:11604"/>
        <dbReference type="ChEBI" id="CHEBI:15378"/>
        <dbReference type="ChEBI" id="CHEBI:29999"/>
        <dbReference type="ChEBI" id="CHEBI:30616"/>
        <dbReference type="ChEBI" id="CHEBI:83421"/>
        <dbReference type="ChEBI" id="CHEBI:456216"/>
        <dbReference type="EC" id="2.7.11.1"/>
    </reaction>
</comment>
<dbReference type="InterPro" id="IPR000048">
    <property type="entry name" value="IQ_motif_EF-hand-BS"/>
</dbReference>
<dbReference type="CDD" id="cd01379">
    <property type="entry name" value="MYSc_Myo3"/>
    <property type="match status" value="1"/>
</dbReference>
<dbReference type="CDD" id="cd23767">
    <property type="entry name" value="IQCD"/>
    <property type="match status" value="2"/>
</dbReference>
<feature type="compositionally biased region" description="Polar residues" evidence="25">
    <location>
        <begin position="1507"/>
        <end position="1521"/>
    </location>
</feature>
<comment type="similarity">
    <text evidence="23">Belongs to the TRAFAC class myosin-kinesin ATPase superfamily. Myosin family.</text>
</comment>
<name>A0A3P9H6G6_ORYLA</name>
<dbReference type="Gene3D" id="1.10.510.10">
    <property type="entry name" value="Transferase(Phosphotransferase) domain 1"/>
    <property type="match status" value="1"/>
</dbReference>
<dbReference type="Pfam" id="PF00063">
    <property type="entry name" value="Myosin_head"/>
    <property type="match status" value="1"/>
</dbReference>
<reference evidence="28 29" key="2">
    <citation type="submission" date="2017-04" db="EMBL/GenBank/DDBJ databases">
        <title>CpG methylation of centromeres and impact of large insertions on vertebrate speciation.</title>
        <authorList>
            <person name="Ichikawa K."/>
            <person name="Yoshimura J."/>
            <person name="Morishita S."/>
        </authorList>
    </citation>
    <scope>NUCLEOTIDE SEQUENCE</scope>
    <source>
        <strain evidence="28 29">HSOK</strain>
    </source>
</reference>
<dbReference type="SUPFAM" id="SSF52540">
    <property type="entry name" value="P-loop containing nucleoside triphosphate hydrolases"/>
    <property type="match status" value="1"/>
</dbReference>
<feature type="compositionally biased region" description="Basic and acidic residues" evidence="25">
    <location>
        <begin position="1147"/>
        <end position="1157"/>
    </location>
</feature>
<dbReference type="InterPro" id="IPR017441">
    <property type="entry name" value="Protein_kinase_ATP_BS"/>
</dbReference>
<keyword evidence="18" id="KW-0966">Cell projection</keyword>
<keyword evidence="17" id="KW-0206">Cytoskeleton</keyword>
<feature type="domain" description="Protein kinase" evidence="26">
    <location>
        <begin position="21"/>
        <end position="287"/>
    </location>
</feature>
<evidence type="ECO:0000256" key="11">
    <source>
        <dbReference type="ARBA" id="ARBA00022741"/>
    </source>
</evidence>
<dbReference type="PANTHER" id="PTHR46256">
    <property type="entry name" value="AGAP011099-PA"/>
    <property type="match status" value="1"/>
</dbReference>
<feature type="compositionally biased region" description="Basic and acidic residues" evidence="25">
    <location>
        <begin position="1531"/>
        <end position="1577"/>
    </location>
</feature>
<evidence type="ECO:0000256" key="17">
    <source>
        <dbReference type="ARBA" id="ARBA00023212"/>
    </source>
</evidence>
<evidence type="ECO:0000256" key="6">
    <source>
        <dbReference type="ARBA" id="ARBA00022527"/>
    </source>
</evidence>
<reference evidence="28" key="4">
    <citation type="submission" date="2025-09" db="UniProtKB">
        <authorList>
            <consortium name="Ensembl"/>
        </authorList>
    </citation>
    <scope>IDENTIFICATION</scope>
    <source>
        <strain evidence="28">HSOK</strain>
    </source>
</reference>
<reference evidence="28" key="3">
    <citation type="submission" date="2025-08" db="UniProtKB">
        <authorList>
            <consortium name="Ensembl"/>
        </authorList>
    </citation>
    <scope>IDENTIFICATION</scope>
    <source>
        <strain evidence="28">HSOK</strain>
    </source>
</reference>
<dbReference type="Pfam" id="PF00069">
    <property type="entry name" value="Pkinase"/>
    <property type="match status" value="1"/>
</dbReference>
<evidence type="ECO:0000313" key="28">
    <source>
        <dbReference type="Ensembl" id="ENSORLP00015003346.1"/>
    </source>
</evidence>
<evidence type="ECO:0000259" key="27">
    <source>
        <dbReference type="PROSITE" id="PS51456"/>
    </source>
</evidence>
<feature type="compositionally biased region" description="Acidic residues" evidence="25">
    <location>
        <begin position="1348"/>
        <end position="1359"/>
    </location>
</feature>
<dbReference type="GO" id="GO:0005737">
    <property type="term" value="C:cytoplasm"/>
    <property type="evidence" value="ECO:0007669"/>
    <property type="project" value="UniProtKB-ARBA"/>
</dbReference>
<dbReference type="GO" id="GO:0016459">
    <property type="term" value="C:myosin complex"/>
    <property type="evidence" value="ECO:0007669"/>
    <property type="project" value="UniProtKB-KW"/>
</dbReference>
<evidence type="ECO:0000256" key="25">
    <source>
        <dbReference type="SAM" id="MobiDB-lite"/>
    </source>
</evidence>
<evidence type="ECO:0000256" key="1">
    <source>
        <dbReference type="ARBA" id="ARBA00004245"/>
    </source>
</evidence>
<evidence type="ECO:0000256" key="9">
    <source>
        <dbReference type="ARBA" id="ARBA00022737"/>
    </source>
</evidence>
<dbReference type="InterPro" id="IPR052409">
    <property type="entry name" value="Myosin-III_kinase_activity"/>
</dbReference>
<dbReference type="InterPro" id="IPR011009">
    <property type="entry name" value="Kinase-like_dom_sf"/>
</dbReference>
<dbReference type="FunFam" id="1.20.58.530:FF:000010">
    <property type="entry name" value="Myosin IIIA"/>
    <property type="match status" value="1"/>
</dbReference>
<dbReference type="InterPro" id="IPR001609">
    <property type="entry name" value="Myosin_head_motor_dom-like"/>
</dbReference>
<dbReference type="GO" id="GO:0004674">
    <property type="term" value="F:protein serine/threonine kinase activity"/>
    <property type="evidence" value="ECO:0007669"/>
    <property type="project" value="UniProtKB-KW"/>
</dbReference>
<comment type="similarity">
    <text evidence="22">In the N-terminal section; belongs to the protein kinase superfamily. STE Ser/Thr protein kinase family.</text>
</comment>
<dbReference type="SUPFAM" id="SSF56112">
    <property type="entry name" value="Protein kinase-like (PK-like)"/>
    <property type="match status" value="1"/>
</dbReference>
<dbReference type="PROSITE" id="PS50011">
    <property type="entry name" value="PROTEIN_KINASE_DOM"/>
    <property type="match status" value="1"/>
</dbReference>
<feature type="binding site" evidence="23">
    <location>
        <begin position="418"/>
        <end position="425"/>
    </location>
    <ligand>
        <name>ATP</name>
        <dbReference type="ChEBI" id="CHEBI:30616"/>
    </ligand>
</feature>
<dbReference type="GO" id="GO:0000146">
    <property type="term" value="F:microfilament motor activity"/>
    <property type="evidence" value="ECO:0007669"/>
    <property type="project" value="UniProtKB-ARBA"/>
</dbReference>
<feature type="region of interest" description="Disordered" evidence="25">
    <location>
        <begin position="863"/>
        <end position="884"/>
    </location>
</feature>
<organism evidence="28 29">
    <name type="scientific">Oryzias latipes</name>
    <name type="common">Japanese rice fish</name>
    <name type="synonym">Japanese killifish</name>
    <dbReference type="NCBI Taxonomy" id="8090"/>
    <lineage>
        <taxon>Eukaryota</taxon>
        <taxon>Metazoa</taxon>
        <taxon>Chordata</taxon>
        <taxon>Craniata</taxon>
        <taxon>Vertebrata</taxon>
        <taxon>Euteleostomi</taxon>
        <taxon>Actinopterygii</taxon>
        <taxon>Neopterygii</taxon>
        <taxon>Teleostei</taxon>
        <taxon>Neoteleostei</taxon>
        <taxon>Acanthomorphata</taxon>
        <taxon>Ovalentaria</taxon>
        <taxon>Atherinomorphae</taxon>
        <taxon>Beloniformes</taxon>
        <taxon>Adrianichthyidae</taxon>
        <taxon>Oryziinae</taxon>
        <taxon>Oryzias</taxon>
    </lineage>
</organism>
<dbReference type="InterPro" id="IPR036961">
    <property type="entry name" value="Kinesin_motor_dom_sf"/>
</dbReference>
<keyword evidence="12" id="KW-0418">Kinase</keyword>
<keyword evidence="5" id="KW-0963">Cytoplasm</keyword>
<dbReference type="Pfam" id="PF00612">
    <property type="entry name" value="IQ"/>
    <property type="match status" value="5"/>
</dbReference>
<keyword evidence="9" id="KW-0677">Repeat</keyword>
<evidence type="ECO:0000256" key="10">
    <source>
        <dbReference type="ARBA" id="ARBA00022740"/>
    </source>
</evidence>
<evidence type="ECO:0000256" key="13">
    <source>
        <dbReference type="ARBA" id="ARBA00022840"/>
    </source>
</evidence>
<feature type="region of interest" description="Actin-binding" evidence="23">
    <location>
        <begin position="921"/>
        <end position="943"/>
    </location>
</feature>
<feature type="region of interest" description="Disordered" evidence="25">
    <location>
        <begin position="1507"/>
        <end position="1577"/>
    </location>
</feature>
<evidence type="ECO:0000256" key="23">
    <source>
        <dbReference type="PROSITE-ProRule" id="PRU00782"/>
    </source>
</evidence>
<evidence type="ECO:0000256" key="18">
    <source>
        <dbReference type="ARBA" id="ARBA00023273"/>
    </source>
</evidence>
<evidence type="ECO:0000256" key="3">
    <source>
        <dbReference type="ARBA" id="ARBA00006998"/>
    </source>
</evidence>
<feature type="region of interest" description="Disordered" evidence="25">
    <location>
        <begin position="1087"/>
        <end position="1113"/>
    </location>
</feature>
<keyword evidence="6" id="KW-0723">Serine/threonine-protein kinase</keyword>
<dbReference type="FunFam" id="1.20.5.190:FF:000074">
    <property type="entry name" value="Sperm surface protein Sp17"/>
    <property type="match status" value="1"/>
</dbReference>
<dbReference type="PROSITE" id="PS50096">
    <property type="entry name" value="IQ"/>
    <property type="match status" value="6"/>
</dbReference>
<dbReference type="EC" id="2.7.11.1" evidence="4"/>
<evidence type="ECO:0000256" key="16">
    <source>
        <dbReference type="ARBA" id="ARBA00023203"/>
    </source>
</evidence>
<evidence type="ECO:0000256" key="7">
    <source>
        <dbReference type="ARBA" id="ARBA00022606"/>
    </source>
</evidence>
<keyword evidence="8" id="KW-0808">Transferase</keyword>
<dbReference type="GO" id="GO:0003779">
    <property type="term" value="F:actin binding"/>
    <property type="evidence" value="ECO:0007669"/>
    <property type="project" value="UniProtKB-KW"/>
</dbReference>
<keyword evidence="14 23" id="KW-0518">Myosin</keyword>
<dbReference type="PRINTS" id="PR00193">
    <property type="entry name" value="MYOSINHEAVY"/>
</dbReference>
<dbReference type="GO" id="GO:0032420">
    <property type="term" value="C:stereocilium"/>
    <property type="evidence" value="ECO:0007669"/>
    <property type="project" value="UniProtKB-SubCell"/>
</dbReference>
<dbReference type="GO" id="GO:0007605">
    <property type="term" value="P:sensory perception of sound"/>
    <property type="evidence" value="ECO:0007669"/>
    <property type="project" value="UniProtKB-KW"/>
</dbReference>
<accession>A0A3P9H6G6</accession>
<evidence type="ECO:0000256" key="20">
    <source>
        <dbReference type="ARBA" id="ARBA00047899"/>
    </source>
</evidence>
<evidence type="ECO:0000256" key="8">
    <source>
        <dbReference type="ARBA" id="ARBA00022679"/>
    </source>
</evidence>
<dbReference type="Gene3D" id="1.20.58.530">
    <property type="match status" value="1"/>
</dbReference>
<feature type="region of interest" description="Disordered" evidence="25">
    <location>
        <begin position="1135"/>
        <end position="1359"/>
    </location>
</feature>
<dbReference type="Proteomes" id="UP000265200">
    <property type="component" value="Chromosome 20"/>
</dbReference>
<protein>
    <recommendedName>
        <fullName evidence="4">non-specific serine/threonine protein kinase</fullName>
        <ecNumber evidence="4">2.7.11.1</ecNumber>
    </recommendedName>
</protein>
<dbReference type="SMART" id="SM00220">
    <property type="entry name" value="S_TKc"/>
    <property type="match status" value="1"/>
</dbReference>
<feature type="region of interest" description="Disordered" evidence="25">
    <location>
        <begin position="1450"/>
        <end position="1469"/>
    </location>
</feature>
<dbReference type="GO" id="GO:0032433">
    <property type="term" value="C:filopodium tip"/>
    <property type="evidence" value="ECO:0007669"/>
    <property type="project" value="UniProtKB-ARBA"/>
</dbReference>
<evidence type="ECO:0000256" key="14">
    <source>
        <dbReference type="ARBA" id="ARBA00023123"/>
    </source>
</evidence>
<dbReference type="FunFam" id="1.10.510.10:FF:000247">
    <property type="entry name" value="Myosin IIIA"/>
    <property type="match status" value="1"/>
</dbReference>
<feature type="compositionally biased region" description="Basic and acidic residues" evidence="25">
    <location>
        <begin position="1279"/>
        <end position="1301"/>
    </location>
</feature>
<dbReference type="PROSITE" id="PS00107">
    <property type="entry name" value="PROTEIN_KINASE_ATP"/>
    <property type="match status" value="1"/>
</dbReference>
<dbReference type="SMART" id="SM00015">
    <property type="entry name" value="IQ"/>
    <property type="match status" value="6"/>
</dbReference>
<evidence type="ECO:0000256" key="24">
    <source>
        <dbReference type="PROSITE-ProRule" id="PRU10141"/>
    </source>
</evidence>
<reference key="1">
    <citation type="journal article" date="2007" name="Nature">
        <title>The medaka draft genome and insights into vertebrate genome evolution.</title>
        <authorList>
            <person name="Kasahara M."/>
            <person name="Naruse K."/>
            <person name="Sasaki S."/>
            <person name="Nakatani Y."/>
            <person name="Qu W."/>
            <person name="Ahsan B."/>
            <person name="Yamada T."/>
            <person name="Nagayasu Y."/>
            <person name="Doi K."/>
            <person name="Kasai Y."/>
            <person name="Jindo T."/>
            <person name="Kobayashi D."/>
            <person name="Shimada A."/>
            <person name="Toyoda A."/>
            <person name="Kuroki Y."/>
            <person name="Fujiyama A."/>
            <person name="Sasaki T."/>
            <person name="Shimizu A."/>
            <person name="Asakawa S."/>
            <person name="Shimizu N."/>
            <person name="Hashimoto S."/>
            <person name="Yang J."/>
            <person name="Lee Y."/>
            <person name="Matsushima K."/>
            <person name="Sugano S."/>
            <person name="Sakaizumi M."/>
            <person name="Narita T."/>
            <person name="Ohishi K."/>
            <person name="Haga S."/>
            <person name="Ohta F."/>
            <person name="Nomoto H."/>
            <person name="Nogata K."/>
            <person name="Morishita T."/>
            <person name="Endo T."/>
            <person name="Shin-I T."/>
            <person name="Takeda H."/>
            <person name="Morishita S."/>
            <person name="Kohara Y."/>
        </authorList>
    </citation>
    <scope>NUCLEOTIDE SEQUENCE [LARGE SCALE GENOMIC DNA]</scope>
    <source>
        <strain>Hd-rR</strain>
    </source>
</reference>
<dbReference type="Gene3D" id="1.10.10.820">
    <property type="match status" value="1"/>
</dbReference>
<dbReference type="Ensembl" id="ENSORLT00015009441.1">
    <property type="protein sequence ID" value="ENSORLP00015003346.1"/>
    <property type="gene ID" value="ENSORLG00015000115.1"/>
</dbReference>
<dbReference type="SMART" id="SM00242">
    <property type="entry name" value="MYSc"/>
    <property type="match status" value="1"/>
</dbReference>
<evidence type="ECO:0000259" key="26">
    <source>
        <dbReference type="PROSITE" id="PS50011"/>
    </source>
</evidence>
<dbReference type="Gene3D" id="1.20.120.720">
    <property type="entry name" value="Myosin VI head, motor domain, U50 subdomain"/>
    <property type="match status" value="1"/>
</dbReference>
<dbReference type="InterPro" id="IPR000719">
    <property type="entry name" value="Prot_kinase_dom"/>
</dbReference>
<keyword evidence="19" id="KW-0844">Vision</keyword>
<dbReference type="GO" id="GO:0005524">
    <property type="term" value="F:ATP binding"/>
    <property type="evidence" value="ECO:0007669"/>
    <property type="project" value="UniProtKB-UniRule"/>
</dbReference>
<sequence>MFPQSGKSIVFDNFPDPTNTWEIIETIGKGTYGKVYKVLNKKDGSKAAVKILDPIHDIDEEIEAEYNILKGLSDHPNVVKFFGMFYKKDLKCGDQLWLVLELCNGGSVTDLAKGMLKRGDRMDEAIIAYILHEALMGLQHLHINKTIHRDVKGNNILLTTQGGVKLVDFGVSAQLTNTRLRRNTSVGTPFWMAPEVIACEQQLDSTYDARCDVWSLGITAIELGDGDPPLSDLHPMRALFKIPRNPPPTLHQPELWSHDFNDFISRCLIKDFELRPNVLDLLQHVFIKQTVGREKILQKQLIELTDLNQQIGLIEKTRHERIHTKKGGHLKMQSAADEVEDLATLEALDENIVTEQLQSRYSRDQIYTYVGDILIAVNPFLSVGPKRTANPPHIFAVADIAYQSVVSYNTDQCVVISGESGAGKTESAHLLVQQLTVLGKANNRTLQEKILLVNSLVEAFGNACTAINDNSSRFGKYLEMKFTCGGTVVGAKICEYLLEKSRVVHQAVGERNFHIFYYVYAGLADRKKLAHYKLSDSKTPKYLCNEHIKLGPDIVSNAFYKEQFDAVEQCFKVIGFTLEELGSVYSTLAAILNSGDIEFSAVASEHQTDKSNITNMSALENVASLLRIRSDELQEALTSHCVVARGETIVRPNTVEKAVEVRDAMGKALYGRLFSWIVNRINVLLRPDSQEAEKGLNIGILDIFGFENFKKNSFEQLCINIANEQIQFYFNQHIFAWEQDEYLNEEVDARMIEYEDNRPLLDLFLQKPMGMLSLLDEESRFPQATDQTLVEKFEDNLKTKSFWRPKRVDLGFGIHHYAGKVIYNAAGFLSKNRETLPADIILLLRSSENELIRKLVTHPLTKTGNLAHTKGKGVNTMGGPRMPNRTMTFAKPTNCGDAPYHPRETTNMKTQTVASYFRYSLMDLLSKMVAGQPHFVRCIKPNNDRQANKFDREKVLVQLRYTGVLETAKIRRQGYSHRILFANFIKRYYLLAFNAHEEPPVTPETCAAIMEKARLENWAMGKTKVFLKYYHVEHLNLMVQLTTQRIVLLQACVRGWLGARRYRRTLKEREQSALVLQSGRFLYQNTNDAFGRSEKQEAEKRASNEEEEEEKAAVVLQSNFRGYKERKKFKERKKTLAGAELELPNQEEGRDRANDKQEDVDDEDESTYEAEENNDSDNTEVPEDEEHTEVADEAVIQDAQEEGHREDEEETKAATVLQSNFRGHKERKRLQEEGKIPAKKQKTTEEEESRKQEEEPDQDEAKAAVVLQSNFRGHKERKRLQEEGRIPKKQKESSAEEKVELTGEENVENPADPDEEKAATVLQSNFRGHRDRKRLKADKEKNVKEDGAIPEEEVDVSDVEIERRDEEELEKERQEEEQAAVKIQSNFRGYKDRKNLKANRQAAQSKTQEFEQFSKEVMSLQSMLGTFLPTLRKLTNCCCFFYLKRSNSEDKRLSRTPRRTQQPKTLNTPEDSTYYTLIHVSNINLPLVLFCSPGKQLDADDQYYRTLSTSRSEPSISTESLSPKGFTESKAPADRRSSTEKPESTDQRRPGSGRQTRERAVTEPELPRPSRDNRYRI</sequence>
<feature type="binding site" evidence="24">
    <location>
        <position position="50"/>
    </location>
    <ligand>
        <name>ATP</name>
        <dbReference type="ChEBI" id="CHEBI:30616"/>
    </ligand>
</feature>
<keyword evidence="16 23" id="KW-0009">Actin-binding</keyword>
<dbReference type="PANTHER" id="PTHR46256:SF4">
    <property type="entry name" value="MYOSIN-IIIA"/>
    <property type="match status" value="1"/>
</dbReference>
<feature type="compositionally biased region" description="Basic and acidic residues" evidence="25">
    <location>
        <begin position="1091"/>
        <end position="1104"/>
    </location>
</feature>
<dbReference type="PROSITE" id="PS51456">
    <property type="entry name" value="MYOSIN_MOTOR"/>
    <property type="match status" value="1"/>
</dbReference>
<evidence type="ECO:0000256" key="2">
    <source>
        <dbReference type="ARBA" id="ARBA00004645"/>
    </source>
</evidence>
<dbReference type="Gene3D" id="1.20.5.190">
    <property type="match status" value="3"/>
</dbReference>
<feature type="compositionally biased region" description="Basic and acidic residues" evidence="25">
    <location>
        <begin position="1337"/>
        <end position="1347"/>
    </location>
</feature>
<comment type="subcellular location">
    <subcellularLocation>
        <location evidence="2">Cell projection</location>
        <location evidence="2">Stereocilium</location>
    </subcellularLocation>
    <subcellularLocation>
        <location evidence="1">Cytoplasm</location>
        <location evidence="1">Cytoskeleton</location>
    </subcellularLocation>
</comment>
<feature type="compositionally biased region" description="Polar residues" evidence="25">
    <location>
        <begin position="1459"/>
        <end position="1469"/>
    </location>
</feature>
<dbReference type="FunFam" id="1.20.5.4820:FF:000005">
    <property type="entry name" value="Myosin IIIB"/>
    <property type="match status" value="1"/>
</dbReference>
<feature type="domain" description="Myosin motor" evidence="27">
    <location>
        <begin position="337"/>
        <end position="1040"/>
    </location>
</feature>
<evidence type="ECO:0000256" key="22">
    <source>
        <dbReference type="ARBA" id="ARBA00061128"/>
    </source>
</evidence>
<dbReference type="Gene3D" id="3.40.850.10">
    <property type="entry name" value="Kinesin motor domain"/>
    <property type="match status" value="1"/>
</dbReference>
<evidence type="ECO:0000256" key="12">
    <source>
        <dbReference type="ARBA" id="ARBA00022777"/>
    </source>
</evidence>
<feature type="compositionally biased region" description="Basic and acidic residues" evidence="25">
    <location>
        <begin position="1229"/>
        <end position="1253"/>
    </location>
</feature>
<comment type="catalytic activity">
    <reaction evidence="20">
        <text>L-threonyl-[protein] + ATP = O-phospho-L-threonyl-[protein] + ADP + H(+)</text>
        <dbReference type="Rhea" id="RHEA:46608"/>
        <dbReference type="Rhea" id="RHEA-COMP:11060"/>
        <dbReference type="Rhea" id="RHEA-COMP:11605"/>
        <dbReference type="ChEBI" id="CHEBI:15378"/>
        <dbReference type="ChEBI" id="CHEBI:30013"/>
        <dbReference type="ChEBI" id="CHEBI:30616"/>
        <dbReference type="ChEBI" id="CHEBI:61977"/>
        <dbReference type="ChEBI" id="CHEBI:456216"/>
        <dbReference type="EC" id="2.7.11.1"/>
    </reaction>
</comment>
<feature type="compositionally biased region" description="Acidic residues" evidence="25">
    <location>
        <begin position="1158"/>
        <end position="1187"/>
    </location>
</feature>
<dbReference type="GO" id="GO:0007601">
    <property type="term" value="P:visual perception"/>
    <property type="evidence" value="ECO:0007669"/>
    <property type="project" value="UniProtKB-KW"/>
</dbReference>
<evidence type="ECO:0000313" key="29">
    <source>
        <dbReference type="Proteomes" id="UP000265200"/>
    </source>
</evidence>
<keyword evidence="10" id="KW-1009">Hearing</keyword>
<evidence type="ECO:0000256" key="19">
    <source>
        <dbReference type="ARBA" id="ARBA00023305"/>
    </source>
</evidence>